<comment type="similarity">
    <text evidence="2">Belongs to the HpcH/HpaI aldolase family.</text>
</comment>
<protein>
    <submittedName>
        <fullName evidence="6">CoA ester lyase</fullName>
    </submittedName>
</protein>
<evidence type="ECO:0000259" key="5">
    <source>
        <dbReference type="Pfam" id="PF03328"/>
    </source>
</evidence>
<dbReference type="InterPro" id="IPR015813">
    <property type="entry name" value="Pyrv/PenolPyrv_kinase-like_dom"/>
</dbReference>
<dbReference type="EMBL" id="JARHUD010000012">
    <property type="protein sequence ID" value="MDF2097332.1"/>
    <property type="molecule type" value="Genomic_DNA"/>
</dbReference>
<evidence type="ECO:0000256" key="3">
    <source>
        <dbReference type="ARBA" id="ARBA00022723"/>
    </source>
</evidence>
<dbReference type="PIRSF" id="PIRSF015582">
    <property type="entry name" value="Cit_lyase_B"/>
    <property type="match status" value="1"/>
</dbReference>
<gene>
    <name evidence="6" type="ORF">P2G67_15230</name>
</gene>
<dbReference type="PANTHER" id="PTHR32308">
    <property type="entry name" value="LYASE BETA SUBUNIT, PUTATIVE (AFU_ORTHOLOGUE AFUA_4G13030)-RELATED"/>
    <property type="match status" value="1"/>
</dbReference>
<dbReference type="Proteomes" id="UP001215503">
    <property type="component" value="Unassembled WGS sequence"/>
</dbReference>
<dbReference type="InterPro" id="IPR040442">
    <property type="entry name" value="Pyrv_kinase-like_dom_sf"/>
</dbReference>
<comment type="caution">
    <text evidence="6">The sequence shown here is derived from an EMBL/GenBank/DDBJ whole genome shotgun (WGS) entry which is preliminary data.</text>
</comment>
<evidence type="ECO:0000313" key="7">
    <source>
        <dbReference type="Proteomes" id="UP001215503"/>
    </source>
</evidence>
<dbReference type="RefSeq" id="WP_275824117.1">
    <property type="nucleotide sequence ID" value="NZ_JARHUD010000012.1"/>
</dbReference>
<organism evidence="6 7">
    <name type="scientific">Aquibaculum arenosum</name>
    <dbReference type="NCBI Taxonomy" id="3032591"/>
    <lineage>
        <taxon>Bacteria</taxon>
        <taxon>Pseudomonadati</taxon>
        <taxon>Pseudomonadota</taxon>
        <taxon>Alphaproteobacteria</taxon>
        <taxon>Rhodospirillales</taxon>
        <taxon>Rhodovibrionaceae</taxon>
        <taxon>Aquibaculum</taxon>
    </lineage>
</organism>
<dbReference type="Pfam" id="PF03328">
    <property type="entry name" value="HpcH_HpaI"/>
    <property type="match status" value="1"/>
</dbReference>
<dbReference type="InterPro" id="IPR005000">
    <property type="entry name" value="Aldolase/citrate-lyase_domain"/>
</dbReference>
<dbReference type="SUPFAM" id="SSF51621">
    <property type="entry name" value="Phosphoenolpyruvate/pyruvate domain"/>
    <property type="match status" value="1"/>
</dbReference>
<dbReference type="PANTHER" id="PTHR32308:SF0">
    <property type="entry name" value="HPCH_HPAI ALDOLASE_CITRATE LYASE DOMAIN-CONTAINING PROTEIN"/>
    <property type="match status" value="1"/>
</dbReference>
<name>A0ABT5YR65_9PROT</name>
<accession>A0ABT5YR65</accession>
<keyword evidence="4" id="KW-0460">Magnesium</keyword>
<dbReference type="InterPro" id="IPR011206">
    <property type="entry name" value="Citrate_lyase_beta/mcl1/mcl2"/>
</dbReference>
<dbReference type="Gene3D" id="3.20.20.60">
    <property type="entry name" value="Phosphoenolpyruvate-binding domains"/>
    <property type="match status" value="1"/>
</dbReference>
<feature type="domain" description="HpcH/HpaI aldolase/citrate lyase" evidence="5">
    <location>
        <begin position="6"/>
        <end position="225"/>
    </location>
</feature>
<proteinExistence type="inferred from homology"/>
<dbReference type="GO" id="GO:0016829">
    <property type="term" value="F:lyase activity"/>
    <property type="evidence" value="ECO:0007669"/>
    <property type="project" value="UniProtKB-KW"/>
</dbReference>
<keyword evidence="3" id="KW-0479">Metal-binding</keyword>
<evidence type="ECO:0000313" key="6">
    <source>
        <dbReference type="EMBL" id="MDF2097332.1"/>
    </source>
</evidence>
<sequence length="296" mass="32582">MNRPLRSFLFSPANHPRRVEKVFMLGADAAILDLEDAVAVTEKPKARTMAVTALQRSRPCLAYVRVNAIDTEFCYDDLVNIVGPGLDGIVLPKVESADGLLTVDWLISQLERRASMPIGCIDIIPIVETGKGLMAVEEIARAGSRRVRRIAFGAGDFTFDMNLTWSANERELEYARSRLVATSRAAGLEPPLDSVWVDLQDQEGLRQSAEMVLRMGFQGKMGIHPSQIAVINDVFSPSADEVAYAERIIAAFDAAEADGSAALQVDGKFIDYPIVYRARRILELMSAIRKDDNALV</sequence>
<evidence type="ECO:0000256" key="1">
    <source>
        <dbReference type="ARBA" id="ARBA00001946"/>
    </source>
</evidence>
<keyword evidence="6" id="KW-0456">Lyase</keyword>
<reference evidence="6 7" key="1">
    <citation type="submission" date="2023-03" db="EMBL/GenBank/DDBJ databases">
        <title>Fodinicurvata sp. CAU 1616 isolated from sea sendiment.</title>
        <authorList>
            <person name="Kim W."/>
        </authorList>
    </citation>
    <scope>NUCLEOTIDE SEQUENCE [LARGE SCALE GENOMIC DNA]</scope>
    <source>
        <strain evidence="6 7">CAU 1616</strain>
    </source>
</reference>
<evidence type="ECO:0000256" key="2">
    <source>
        <dbReference type="ARBA" id="ARBA00005568"/>
    </source>
</evidence>
<comment type="cofactor">
    <cofactor evidence="1">
        <name>Mg(2+)</name>
        <dbReference type="ChEBI" id="CHEBI:18420"/>
    </cofactor>
</comment>
<evidence type="ECO:0000256" key="4">
    <source>
        <dbReference type="ARBA" id="ARBA00022842"/>
    </source>
</evidence>
<keyword evidence="7" id="KW-1185">Reference proteome</keyword>